<dbReference type="AlphaFoldDB" id="A0A3E2TMT5"/>
<evidence type="ECO:0000313" key="2">
    <source>
        <dbReference type="EMBL" id="RGB79624.1"/>
    </source>
</evidence>
<feature type="transmembrane region" description="Helical" evidence="1">
    <location>
        <begin position="120"/>
        <end position="143"/>
    </location>
</feature>
<evidence type="ECO:0000256" key="1">
    <source>
        <dbReference type="SAM" id="Phobius"/>
    </source>
</evidence>
<feature type="transmembrane region" description="Helical" evidence="1">
    <location>
        <begin position="12"/>
        <end position="33"/>
    </location>
</feature>
<evidence type="ECO:0000313" key="3">
    <source>
        <dbReference type="Proteomes" id="UP000260773"/>
    </source>
</evidence>
<reference evidence="2 3" key="1">
    <citation type="submission" date="2018-08" db="EMBL/GenBank/DDBJ databases">
        <title>A genome reference for cultivated species of the human gut microbiota.</title>
        <authorList>
            <person name="Zou Y."/>
            <person name="Xue W."/>
            <person name="Luo G."/>
        </authorList>
    </citation>
    <scope>NUCLEOTIDE SEQUENCE [LARGE SCALE GENOMIC DNA]</scope>
    <source>
        <strain evidence="2 3">AF45-17</strain>
    </source>
</reference>
<dbReference type="Proteomes" id="UP000260773">
    <property type="component" value="Unassembled WGS sequence"/>
</dbReference>
<protein>
    <submittedName>
        <fullName evidence="2">ABC-2 transporter permease</fullName>
    </submittedName>
</protein>
<keyword evidence="1" id="KW-0812">Transmembrane</keyword>
<name>A0A3E2TMT5_9FIRM</name>
<dbReference type="Pfam" id="PF13346">
    <property type="entry name" value="ABC2_membrane_5"/>
    <property type="match status" value="1"/>
</dbReference>
<comment type="caution">
    <text evidence="2">The sequence shown here is derived from an EMBL/GenBank/DDBJ whole genome shotgun (WGS) entry which is preliminary data.</text>
</comment>
<feature type="transmembrane region" description="Helical" evidence="1">
    <location>
        <begin position="183"/>
        <end position="203"/>
    </location>
</feature>
<proteinExistence type="predicted"/>
<sequence length="215" mass="23723">MKSLVLKDLFNIGHNAKSMLFILVVFAVALIPFSGVEGYIFVCAILCSMMIVTTFSFDDSSKWTRYAMIMPVSKKELVAGKFMVLAIFCAIGSLFGLIIGFIGGLITHKIVLDIVGIGELLFLTLVAWVISLIFGSMSIPLVFKFGAEKGRVLLLVSFLIPAGICFGIYQLLTMLGVALTDQIVFILLCCSPLLALAWCYVMYQISYRIFVKQEL</sequence>
<feature type="transmembrane region" description="Helical" evidence="1">
    <location>
        <begin position="78"/>
        <end position="108"/>
    </location>
</feature>
<keyword evidence="1" id="KW-0472">Membrane</keyword>
<keyword evidence="1" id="KW-1133">Transmembrane helix</keyword>
<organism evidence="2 3">
    <name type="scientific">Coprococcus catus</name>
    <dbReference type="NCBI Taxonomy" id="116085"/>
    <lineage>
        <taxon>Bacteria</taxon>
        <taxon>Bacillati</taxon>
        <taxon>Bacillota</taxon>
        <taxon>Clostridia</taxon>
        <taxon>Lachnospirales</taxon>
        <taxon>Lachnospiraceae</taxon>
        <taxon>Coprococcus</taxon>
    </lineage>
</organism>
<dbReference type="InterPro" id="IPR025699">
    <property type="entry name" value="ABC2_memb-like"/>
</dbReference>
<dbReference type="EMBL" id="QVEP01000022">
    <property type="protein sequence ID" value="RGB79624.1"/>
    <property type="molecule type" value="Genomic_DNA"/>
</dbReference>
<accession>A0A3E2TMT5</accession>
<gene>
    <name evidence="2" type="ORF">DW070_09705</name>
</gene>
<feature type="transmembrane region" description="Helical" evidence="1">
    <location>
        <begin position="152"/>
        <end position="171"/>
    </location>
</feature>